<dbReference type="STRING" id="526227.Mesil_1139"/>
<feature type="transmembrane region" description="Helical" evidence="6">
    <location>
        <begin position="77"/>
        <end position="96"/>
    </location>
</feature>
<organism evidence="8 9">
    <name type="scientific">Allomeiothermus silvanus (strain ATCC 700542 / DSM 9946 / NBRC 106475 / NCIMB 13440 / VI-R2)</name>
    <name type="common">Thermus silvanus</name>
    <dbReference type="NCBI Taxonomy" id="526227"/>
    <lineage>
        <taxon>Bacteria</taxon>
        <taxon>Thermotogati</taxon>
        <taxon>Deinococcota</taxon>
        <taxon>Deinococci</taxon>
        <taxon>Thermales</taxon>
        <taxon>Thermaceae</taxon>
        <taxon>Allomeiothermus</taxon>
    </lineage>
</organism>
<keyword evidence="3 6" id="KW-0812">Transmembrane</keyword>
<comment type="subcellular location">
    <subcellularLocation>
        <location evidence="1">Cell membrane</location>
        <topology evidence="1">Multi-pass membrane protein</topology>
    </subcellularLocation>
</comment>
<dbReference type="PANTHER" id="PTHR43124">
    <property type="entry name" value="PURINE EFFLUX PUMP PBUE"/>
    <property type="match status" value="1"/>
</dbReference>
<evidence type="ECO:0000256" key="4">
    <source>
        <dbReference type="ARBA" id="ARBA00022989"/>
    </source>
</evidence>
<dbReference type="InterPro" id="IPR011701">
    <property type="entry name" value="MFS"/>
</dbReference>
<evidence type="ECO:0000313" key="8">
    <source>
        <dbReference type="EMBL" id="ADH63043.1"/>
    </source>
</evidence>
<dbReference type="Proteomes" id="UP000001916">
    <property type="component" value="Chromosome"/>
</dbReference>
<evidence type="ECO:0000256" key="3">
    <source>
        <dbReference type="ARBA" id="ARBA00022692"/>
    </source>
</evidence>
<keyword evidence="5 6" id="KW-0472">Membrane</keyword>
<dbReference type="GO" id="GO:0022857">
    <property type="term" value="F:transmembrane transporter activity"/>
    <property type="evidence" value="ECO:0007669"/>
    <property type="project" value="InterPro"/>
</dbReference>
<dbReference type="OrthoDB" id="6360at2"/>
<feature type="transmembrane region" description="Helical" evidence="6">
    <location>
        <begin position="211"/>
        <end position="235"/>
    </location>
</feature>
<name>D7BDC5_ALLS1</name>
<dbReference type="Gene3D" id="1.20.1250.20">
    <property type="entry name" value="MFS general substrate transporter like domains"/>
    <property type="match status" value="2"/>
</dbReference>
<dbReference type="EMBL" id="CP002042">
    <property type="protein sequence ID" value="ADH63043.1"/>
    <property type="molecule type" value="Genomic_DNA"/>
</dbReference>
<dbReference type="PANTHER" id="PTHR43124:SF3">
    <property type="entry name" value="CHLORAMPHENICOL EFFLUX PUMP RV0191"/>
    <property type="match status" value="1"/>
</dbReference>
<gene>
    <name evidence="8" type="ordered locus">Mesil_1139</name>
</gene>
<feature type="domain" description="Major facilitator superfamily (MFS) profile" evidence="7">
    <location>
        <begin position="7"/>
        <end position="388"/>
    </location>
</feature>
<proteinExistence type="predicted"/>
<feature type="transmembrane region" description="Helical" evidence="6">
    <location>
        <begin position="277"/>
        <end position="296"/>
    </location>
</feature>
<dbReference type="PROSITE" id="PS50850">
    <property type="entry name" value="MFS"/>
    <property type="match status" value="1"/>
</dbReference>
<feature type="transmembrane region" description="Helical" evidence="6">
    <location>
        <begin position="247"/>
        <end position="265"/>
    </location>
</feature>
<dbReference type="RefSeq" id="WP_013157623.1">
    <property type="nucleotide sequence ID" value="NC_014212.1"/>
</dbReference>
<feature type="transmembrane region" description="Helical" evidence="6">
    <location>
        <begin position="334"/>
        <end position="353"/>
    </location>
</feature>
<evidence type="ECO:0000256" key="2">
    <source>
        <dbReference type="ARBA" id="ARBA00022475"/>
    </source>
</evidence>
<dbReference type="KEGG" id="msv:Mesil_1139"/>
<keyword evidence="2" id="KW-1003">Cell membrane</keyword>
<feature type="transmembrane region" description="Helical" evidence="6">
    <location>
        <begin position="42"/>
        <end position="65"/>
    </location>
</feature>
<keyword evidence="9" id="KW-1185">Reference proteome</keyword>
<dbReference type="HOGENOM" id="CLU_001265_62_0_0"/>
<dbReference type="InterPro" id="IPR020846">
    <property type="entry name" value="MFS_dom"/>
</dbReference>
<reference evidence="8 9" key="1">
    <citation type="journal article" date="2010" name="Stand. Genomic Sci.">
        <title>Complete genome sequence of Meiothermus silvanus type strain (VI-R2).</title>
        <authorList>
            <person name="Sikorski J."/>
            <person name="Tindall B.J."/>
            <person name="Lowry S."/>
            <person name="Lucas S."/>
            <person name="Nolan M."/>
            <person name="Copeland A."/>
            <person name="Glavina Del Rio T."/>
            <person name="Tice H."/>
            <person name="Cheng J.F."/>
            <person name="Han C."/>
            <person name="Pitluck S."/>
            <person name="Liolios K."/>
            <person name="Ivanova N."/>
            <person name="Mavromatis K."/>
            <person name="Mikhailova N."/>
            <person name="Pati A."/>
            <person name="Goodwin L."/>
            <person name="Chen A."/>
            <person name="Palaniappan K."/>
            <person name="Land M."/>
            <person name="Hauser L."/>
            <person name="Chang Y.J."/>
            <person name="Jeffries C.D."/>
            <person name="Rohde M."/>
            <person name="Goker M."/>
            <person name="Woyke T."/>
            <person name="Bristow J."/>
            <person name="Eisen J.A."/>
            <person name="Markowitz V."/>
            <person name="Hugenholtz P."/>
            <person name="Kyrpides N.C."/>
            <person name="Klenk H.P."/>
            <person name="Lapidus A."/>
        </authorList>
    </citation>
    <scope>NUCLEOTIDE SEQUENCE [LARGE SCALE GENOMIC DNA]</scope>
    <source>
        <strain evidence="9">ATCC 700542 / DSM 9946 / VI-R2</strain>
    </source>
</reference>
<protein>
    <submittedName>
        <fullName evidence="8">Major facilitator superfamily MFS_1</fullName>
    </submittedName>
</protein>
<dbReference type="InterPro" id="IPR050189">
    <property type="entry name" value="MFS_Efflux_Transporters"/>
</dbReference>
<feature type="transmembrane region" description="Helical" evidence="6">
    <location>
        <begin position="359"/>
        <end position="380"/>
    </location>
</feature>
<dbReference type="InterPro" id="IPR036259">
    <property type="entry name" value="MFS_trans_sf"/>
</dbReference>
<dbReference type="Pfam" id="PF07690">
    <property type="entry name" value="MFS_1"/>
    <property type="match status" value="1"/>
</dbReference>
<accession>D7BDC5</accession>
<feature type="transmembrane region" description="Helical" evidence="6">
    <location>
        <begin position="302"/>
        <end position="322"/>
    </location>
</feature>
<feature type="transmembrane region" description="Helical" evidence="6">
    <location>
        <begin position="102"/>
        <end position="122"/>
    </location>
</feature>
<evidence type="ECO:0000313" key="9">
    <source>
        <dbReference type="Proteomes" id="UP000001916"/>
    </source>
</evidence>
<feature type="transmembrane region" description="Helical" evidence="6">
    <location>
        <begin position="159"/>
        <end position="180"/>
    </location>
</feature>
<dbReference type="eggNOG" id="COG2223">
    <property type="taxonomic scope" value="Bacteria"/>
</dbReference>
<evidence type="ECO:0000256" key="5">
    <source>
        <dbReference type="ARBA" id="ARBA00023136"/>
    </source>
</evidence>
<keyword evidence="4 6" id="KW-1133">Transmembrane helix</keyword>
<evidence type="ECO:0000256" key="6">
    <source>
        <dbReference type="SAM" id="Phobius"/>
    </source>
</evidence>
<evidence type="ECO:0000256" key="1">
    <source>
        <dbReference type="ARBA" id="ARBA00004651"/>
    </source>
</evidence>
<dbReference type="AlphaFoldDB" id="D7BDC5"/>
<evidence type="ECO:0000259" key="7">
    <source>
        <dbReference type="PROSITE" id="PS50850"/>
    </source>
</evidence>
<dbReference type="SUPFAM" id="SSF103473">
    <property type="entry name" value="MFS general substrate transporter"/>
    <property type="match status" value="1"/>
</dbReference>
<feature type="transmembrane region" description="Helical" evidence="6">
    <location>
        <begin position="134"/>
        <end position="153"/>
    </location>
</feature>
<sequence>MPTAWRVFLIFFLAYFLSYFFRSANAVLAPDLSRDLALSPAQLGLMTSLFYLSFALVQIPLGPLLDRYGPKSVTPGLMLLGCAGSLIFSSAQSFTALALGRVLLGIGFAGVLMGAMKAFSLWFPDKRYATTSSLLVALGSTGALVAATPLAVLKEAVGWRGVFGWGSLAIAAVACAVFFFTRNTPPGVPWPKGKSGAGFAQVWRNPQLLRIAFLGFSITGGLLAFQTLWGGAFLYAQGMEALEVGNLLFLFSLFASTGFLVMGVLADRLGIARVTAVASLVFATGLLTLALFEAVLPNSAFYLIYPLLGFCGGANILTLAHARLIFPPELTARATTTVNLFGIGGTFLLQWWMGLLVGAWGYSAALGFVGLLLLVALWSYRPLLGASQHTFNSKA</sequence>
<dbReference type="GO" id="GO:0005886">
    <property type="term" value="C:plasma membrane"/>
    <property type="evidence" value="ECO:0007669"/>
    <property type="project" value="UniProtKB-SubCell"/>
</dbReference>